<dbReference type="Gene3D" id="1.25.40.10">
    <property type="entry name" value="Tetratricopeptide repeat domain"/>
    <property type="match status" value="1"/>
</dbReference>
<comment type="caution">
    <text evidence="1">The sequence shown here is derived from an EMBL/GenBank/DDBJ whole genome shotgun (WGS) entry which is preliminary data.</text>
</comment>
<evidence type="ECO:0000313" key="2">
    <source>
        <dbReference type="Proteomes" id="UP000603453"/>
    </source>
</evidence>
<dbReference type="InterPro" id="IPR011990">
    <property type="entry name" value="TPR-like_helical_dom_sf"/>
</dbReference>
<sequence>MPPAPQALHSSSVNPANLVELQVLTQVSSQLQSSGDVAGSIPYLAKIVQILENQQLEKKSSRYKQQCEQLRRVQADAHAQLGDAYYKTGQYVVCEHALLRSVKIWEKLVQQDSSVCGPLRAAYEQLKSSYEAMGKTQLAQHIETKLERLASIH</sequence>
<dbReference type="OrthoDB" id="2244108at2759"/>
<accession>A0A8H7QWH9</accession>
<dbReference type="Proteomes" id="UP000603453">
    <property type="component" value="Unassembled WGS sequence"/>
</dbReference>
<proteinExistence type="predicted"/>
<gene>
    <name evidence="1" type="ORF">INT47_005157</name>
</gene>
<dbReference type="AlphaFoldDB" id="A0A8H7QWH9"/>
<keyword evidence="2" id="KW-1185">Reference proteome</keyword>
<name>A0A8H7QWH9_9FUNG</name>
<evidence type="ECO:0000313" key="1">
    <source>
        <dbReference type="EMBL" id="KAG2199632.1"/>
    </source>
</evidence>
<reference evidence="1" key="1">
    <citation type="submission" date="2020-12" db="EMBL/GenBank/DDBJ databases">
        <title>Metabolic potential, ecology and presence of endohyphal bacteria is reflected in genomic diversity of Mucoromycotina.</title>
        <authorList>
            <person name="Muszewska A."/>
            <person name="Okrasinska A."/>
            <person name="Steczkiewicz K."/>
            <person name="Drgas O."/>
            <person name="Orlowska M."/>
            <person name="Perlinska-Lenart U."/>
            <person name="Aleksandrzak-Piekarczyk T."/>
            <person name="Szatraj K."/>
            <person name="Zielenkiewicz U."/>
            <person name="Pilsyk S."/>
            <person name="Malc E."/>
            <person name="Mieczkowski P."/>
            <person name="Kruszewska J.S."/>
            <person name="Biernat P."/>
            <person name="Pawlowska J."/>
        </authorList>
    </citation>
    <scope>NUCLEOTIDE SEQUENCE</scope>
    <source>
        <strain evidence="1">WA0000017839</strain>
    </source>
</reference>
<organism evidence="1 2">
    <name type="scientific">Mucor saturninus</name>
    <dbReference type="NCBI Taxonomy" id="64648"/>
    <lineage>
        <taxon>Eukaryota</taxon>
        <taxon>Fungi</taxon>
        <taxon>Fungi incertae sedis</taxon>
        <taxon>Mucoromycota</taxon>
        <taxon>Mucoromycotina</taxon>
        <taxon>Mucoromycetes</taxon>
        <taxon>Mucorales</taxon>
        <taxon>Mucorineae</taxon>
        <taxon>Mucoraceae</taxon>
        <taxon>Mucor</taxon>
    </lineage>
</organism>
<dbReference type="EMBL" id="JAEPRD010000093">
    <property type="protein sequence ID" value="KAG2199632.1"/>
    <property type="molecule type" value="Genomic_DNA"/>
</dbReference>
<protein>
    <submittedName>
        <fullName evidence="1">Uncharacterized protein</fullName>
    </submittedName>
</protein>